<sequence length="61" mass="6886">MWTIWKARNDVVFNKKTVASPVAIVYKTLMLVKTWRPLLKPKLKPLVDDMISLVSASAAAM</sequence>
<name>A0A811STK2_9POAL</name>
<proteinExistence type="predicted"/>
<reference evidence="1" key="1">
    <citation type="submission" date="2020-10" db="EMBL/GenBank/DDBJ databases">
        <authorList>
            <person name="Han B."/>
            <person name="Lu T."/>
            <person name="Zhao Q."/>
            <person name="Huang X."/>
            <person name="Zhao Y."/>
        </authorList>
    </citation>
    <scope>NUCLEOTIDE SEQUENCE</scope>
</reference>
<organism evidence="1 2">
    <name type="scientific">Miscanthus lutarioriparius</name>
    <dbReference type="NCBI Taxonomy" id="422564"/>
    <lineage>
        <taxon>Eukaryota</taxon>
        <taxon>Viridiplantae</taxon>
        <taxon>Streptophyta</taxon>
        <taxon>Embryophyta</taxon>
        <taxon>Tracheophyta</taxon>
        <taxon>Spermatophyta</taxon>
        <taxon>Magnoliopsida</taxon>
        <taxon>Liliopsida</taxon>
        <taxon>Poales</taxon>
        <taxon>Poaceae</taxon>
        <taxon>PACMAD clade</taxon>
        <taxon>Panicoideae</taxon>
        <taxon>Andropogonodae</taxon>
        <taxon>Andropogoneae</taxon>
        <taxon>Saccharinae</taxon>
        <taxon>Miscanthus</taxon>
    </lineage>
</organism>
<evidence type="ECO:0000313" key="1">
    <source>
        <dbReference type="EMBL" id="CAD6343910.1"/>
    </source>
</evidence>
<dbReference type="Proteomes" id="UP000604825">
    <property type="component" value="Unassembled WGS sequence"/>
</dbReference>
<gene>
    <name evidence="1" type="ORF">NCGR_LOCUS68008</name>
</gene>
<dbReference type="AlphaFoldDB" id="A0A811STK2"/>
<comment type="caution">
    <text evidence="1">The sequence shown here is derived from an EMBL/GenBank/DDBJ whole genome shotgun (WGS) entry which is preliminary data.</text>
</comment>
<accession>A0A811STK2</accession>
<dbReference type="OrthoDB" id="676037at2759"/>
<protein>
    <submittedName>
        <fullName evidence="1">Uncharacterized protein</fullName>
    </submittedName>
</protein>
<keyword evidence="2" id="KW-1185">Reference proteome</keyword>
<evidence type="ECO:0000313" key="2">
    <source>
        <dbReference type="Proteomes" id="UP000604825"/>
    </source>
</evidence>
<dbReference type="EMBL" id="CAJGYO010000853">
    <property type="protein sequence ID" value="CAD6343910.1"/>
    <property type="molecule type" value="Genomic_DNA"/>
</dbReference>